<feature type="region of interest" description="Disordered" evidence="1">
    <location>
        <begin position="158"/>
        <end position="183"/>
    </location>
</feature>
<dbReference type="PANTHER" id="PTHR11324">
    <property type="entry name" value="IL16-RELATED"/>
    <property type="match status" value="1"/>
</dbReference>
<dbReference type="InterPro" id="IPR036034">
    <property type="entry name" value="PDZ_sf"/>
</dbReference>
<dbReference type="PROSITE" id="PS50106">
    <property type="entry name" value="PDZ"/>
    <property type="match status" value="1"/>
</dbReference>
<sequence length="201" mass="21208">METGTGPAVDLGDAISVELQKTSAGLGFSLDGGKASVHGDRPLYIKRIFKGTLLCQNRNSTLNDGKEEVYFVVLTKEEGSGLGFGIAGGVDLEQKCVTVHRVFSRGIAGLEGTIQRGDNIISISGTPLGGYSHGDALSVLHQARLPKQALVVIRRGKESEPLSPRQEVPASGGRQSQSTRDVTMETGTVATISILSSFRVV</sequence>
<dbReference type="CDD" id="cd06762">
    <property type="entry name" value="PDZ6_PDZD2-PDZ3_hPro-IL-16-like"/>
    <property type="match status" value="1"/>
</dbReference>
<dbReference type="Gene3D" id="2.30.42.10">
    <property type="match status" value="2"/>
</dbReference>
<dbReference type="Proteomes" id="UP000289886">
    <property type="component" value="Unassembled WGS sequence"/>
</dbReference>
<feature type="compositionally biased region" description="Polar residues" evidence="1">
    <location>
        <begin position="173"/>
        <end position="183"/>
    </location>
</feature>
<evidence type="ECO:0000313" key="4">
    <source>
        <dbReference type="Proteomes" id="UP000289886"/>
    </source>
</evidence>
<dbReference type="InterPro" id="IPR001478">
    <property type="entry name" value="PDZ"/>
</dbReference>
<reference evidence="3 4" key="1">
    <citation type="submission" date="2019-01" db="EMBL/GenBank/DDBJ databases">
        <title>Draft Genome and Complete Hox-Cluster Characterization of the Sterlet Sturgeon (Acipenser ruthenus).</title>
        <authorList>
            <person name="Wei Q."/>
        </authorList>
    </citation>
    <scope>NUCLEOTIDE SEQUENCE [LARGE SCALE GENOMIC DNA]</scope>
    <source>
        <strain evidence="3">WHYD16114868_AA</strain>
        <tissue evidence="3">Blood</tissue>
    </source>
</reference>
<gene>
    <name evidence="3" type="ORF">EOD39_19146</name>
</gene>
<dbReference type="EMBL" id="SCEB01215480">
    <property type="protein sequence ID" value="RXM29326.1"/>
    <property type="molecule type" value="Genomic_DNA"/>
</dbReference>
<evidence type="ECO:0000313" key="3">
    <source>
        <dbReference type="EMBL" id="RXM29326.1"/>
    </source>
</evidence>
<dbReference type="SUPFAM" id="SSF50156">
    <property type="entry name" value="PDZ domain-like"/>
    <property type="match status" value="2"/>
</dbReference>
<accession>A0A444U284</accession>
<dbReference type="PANTHER" id="PTHR11324:SF16">
    <property type="entry name" value="PDZ DOMAIN-CONTAINING PROTEIN 2"/>
    <property type="match status" value="1"/>
</dbReference>
<dbReference type="Pfam" id="PF00595">
    <property type="entry name" value="PDZ"/>
    <property type="match status" value="1"/>
</dbReference>
<keyword evidence="4" id="KW-1185">Reference proteome</keyword>
<evidence type="ECO:0000256" key="1">
    <source>
        <dbReference type="SAM" id="MobiDB-lite"/>
    </source>
</evidence>
<dbReference type="AlphaFoldDB" id="A0A444U284"/>
<protein>
    <submittedName>
        <fullName evidence="3">PDZ domain-containing protein 2</fullName>
    </submittedName>
</protein>
<name>A0A444U284_ACIRT</name>
<organism evidence="3 4">
    <name type="scientific">Acipenser ruthenus</name>
    <name type="common">Sterlet sturgeon</name>
    <dbReference type="NCBI Taxonomy" id="7906"/>
    <lineage>
        <taxon>Eukaryota</taxon>
        <taxon>Metazoa</taxon>
        <taxon>Chordata</taxon>
        <taxon>Craniata</taxon>
        <taxon>Vertebrata</taxon>
        <taxon>Euteleostomi</taxon>
        <taxon>Actinopterygii</taxon>
        <taxon>Chondrostei</taxon>
        <taxon>Acipenseriformes</taxon>
        <taxon>Acipenseridae</taxon>
        <taxon>Acipenser</taxon>
    </lineage>
</organism>
<comment type="caution">
    <text evidence="3">The sequence shown here is derived from an EMBL/GenBank/DDBJ whole genome shotgun (WGS) entry which is preliminary data.</text>
</comment>
<proteinExistence type="predicted"/>
<evidence type="ECO:0000259" key="2">
    <source>
        <dbReference type="PROSITE" id="PS50106"/>
    </source>
</evidence>
<feature type="domain" description="PDZ" evidence="2">
    <location>
        <begin position="71"/>
        <end position="143"/>
    </location>
</feature>
<dbReference type="SMART" id="SM00228">
    <property type="entry name" value="PDZ"/>
    <property type="match status" value="1"/>
</dbReference>